<evidence type="ECO:0000313" key="2">
    <source>
        <dbReference type="Proteomes" id="UP001295740"/>
    </source>
</evidence>
<feature type="non-terminal residue" evidence="1">
    <location>
        <position position="178"/>
    </location>
</feature>
<name>A0AAI8VYT9_9PEZI</name>
<evidence type="ECO:0000313" key="1">
    <source>
        <dbReference type="EMBL" id="CAJ2513229.1"/>
    </source>
</evidence>
<sequence length="178" mass="19998">MATFAVMKPTGATRTPEPKRRLQTTNVVDRIPPPQSVRLCKKILDAIEEGNLDDSPKQKCMLLRTEMRAHNIHDREPTASYLVEKALGPNPEANIRLTGMVMQDKTMTRQTGISSARSIRHCYDPFHTNALDQLTADLSILAPREAEGYLRLAKVLRLLIKARLAVSTYQQGIHIISQ</sequence>
<reference evidence="1" key="1">
    <citation type="submission" date="2023-10" db="EMBL/GenBank/DDBJ databases">
        <authorList>
            <person name="Hackl T."/>
        </authorList>
    </citation>
    <scope>NUCLEOTIDE SEQUENCE</scope>
</reference>
<gene>
    <name evidence="1" type="ORF">KHLLAP_LOCUS13697</name>
</gene>
<proteinExistence type="predicted"/>
<dbReference type="AlphaFoldDB" id="A0AAI8VYT9"/>
<accession>A0AAI8VYT9</accession>
<protein>
    <submittedName>
        <fullName evidence="1">Uu.00g013480.m01.CDS01</fullName>
    </submittedName>
</protein>
<keyword evidence="2" id="KW-1185">Reference proteome</keyword>
<dbReference type="EMBL" id="CAUWAG010000020">
    <property type="protein sequence ID" value="CAJ2513229.1"/>
    <property type="molecule type" value="Genomic_DNA"/>
</dbReference>
<comment type="caution">
    <text evidence="1">The sequence shown here is derived from an EMBL/GenBank/DDBJ whole genome shotgun (WGS) entry which is preliminary data.</text>
</comment>
<organism evidence="1 2">
    <name type="scientific">Anthostomella pinea</name>
    <dbReference type="NCBI Taxonomy" id="933095"/>
    <lineage>
        <taxon>Eukaryota</taxon>
        <taxon>Fungi</taxon>
        <taxon>Dikarya</taxon>
        <taxon>Ascomycota</taxon>
        <taxon>Pezizomycotina</taxon>
        <taxon>Sordariomycetes</taxon>
        <taxon>Xylariomycetidae</taxon>
        <taxon>Xylariales</taxon>
        <taxon>Xylariaceae</taxon>
        <taxon>Anthostomella</taxon>
    </lineage>
</organism>
<dbReference type="Proteomes" id="UP001295740">
    <property type="component" value="Unassembled WGS sequence"/>
</dbReference>